<comment type="function">
    <text evidence="1">May be involved in spermatogenesis.</text>
</comment>
<dbReference type="GO" id="GO:0005737">
    <property type="term" value="C:cytoplasm"/>
    <property type="evidence" value="ECO:0007669"/>
    <property type="project" value="UniProtKB-SubCell"/>
</dbReference>
<evidence type="ECO:0000313" key="8">
    <source>
        <dbReference type="Proteomes" id="UP000053237"/>
    </source>
</evidence>
<name>A0A024GJB2_9STRA</name>
<comment type="subcellular location">
    <subcellularLocation>
        <location evidence="3">Cytoplasm</location>
    </subcellularLocation>
    <subcellularLocation>
        <location evidence="2">Nucleus</location>
    </subcellularLocation>
</comment>
<evidence type="ECO:0000256" key="6">
    <source>
        <dbReference type="ARBA" id="ARBA00023242"/>
    </source>
</evidence>
<dbReference type="InParanoid" id="A0A024GJB2"/>
<dbReference type="AlphaFoldDB" id="A0A024GJB2"/>
<accession>A0A024GJB2</accession>
<evidence type="ECO:0000256" key="3">
    <source>
        <dbReference type="ARBA" id="ARBA00004496"/>
    </source>
</evidence>
<evidence type="ECO:0000313" key="7">
    <source>
        <dbReference type="EMBL" id="CCI46871.1"/>
    </source>
</evidence>
<dbReference type="PANTHER" id="PTHR33588">
    <property type="entry name" value="CILIA- AND FLAGELLA-ASSOCIATED PROTEIN 299"/>
    <property type="match status" value="1"/>
</dbReference>
<dbReference type="STRING" id="65357.A0A024GJB2"/>
<evidence type="ECO:0000256" key="2">
    <source>
        <dbReference type="ARBA" id="ARBA00004123"/>
    </source>
</evidence>
<evidence type="ECO:0000256" key="1">
    <source>
        <dbReference type="ARBA" id="ARBA00003056"/>
    </source>
</evidence>
<sequence>MSESDAKKISSPKQDSLDQFSTYEDYLDAQLTEADLFYLEDEELARQLVELGYRGMGDTLHREEFEAQKISERDRYAEKISASRPLASAGKSFAQLPVLEALASREELVRSGKLSCVLFIRDRNARGQEISGYIDYAARLKSEPFEPYFEQKKKLLPTSNDLSFYNWDTQKSSSNSSANFQVIADSETGLLFKNKRDRKVLNVDPKANPGDHSTRTEIPTKDYLQVVIFDHMTRRKT</sequence>
<keyword evidence="5" id="KW-0963">Cytoplasm</keyword>
<evidence type="ECO:0000256" key="4">
    <source>
        <dbReference type="ARBA" id="ARBA00021436"/>
    </source>
</evidence>
<dbReference type="EMBL" id="CAIX01000143">
    <property type="protein sequence ID" value="CCI46871.1"/>
    <property type="molecule type" value="Genomic_DNA"/>
</dbReference>
<keyword evidence="8" id="KW-1185">Reference proteome</keyword>
<dbReference type="OrthoDB" id="2136125at2759"/>
<proteinExistence type="predicted"/>
<protein>
    <recommendedName>
        <fullName evidence="4">Cilia- and flagella-associated protein 299</fullName>
    </recommendedName>
</protein>
<comment type="caution">
    <text evidence="7">The sequence shown here is derived from an EMBL/GenBank/DDBJ whole genome shotgun (WGS) entry which is preliminary data.</text>
</comment>
<organism evidence="7 8">
    <name type="scientific">Albugo candida</name>
    <dbReference type="NCBI Taxonomy" id="65357"/>
    <lineage>
        <taxon>Eukaryota</taxon>
        <taxon>Sar</taxon>
        <taxon>Stramenopiles</taxon>
        <taxon>Oomycota</taxon>
        <taxon>Peronosporomycetes</taxon>
        <taxon>Albuginales</taxon>
        <taxon>Albuginaceae</taxon>
        <taxon>Albugo</taxon>
    </lineage>
</organism>
<dbReference type="PANTHER" id="PTHR33588:SF1">
    <property type="entry name" value="CILIA- AND FLAGELLA-ASSOCIATED PROTEIN 299"/>
    <property type="match status" value="1"/>
</dbReference>
<reference evidence="7 8" key="1">
    <citation type="submission" date="2012-05" db="EMBL/GenBank/DDBJ databases">
        <title>Recombination and specialization in a pathogen metapopulation.</title>
        <authorList>
            <person name="Gardiner A."/>
            <person name="Kemen E."/>
            <person name="Schultz-Larsen T."/>
            <person name="MacLean D."/>
            <person name="Van Oosterhout C."/>
            <person name="Jones J.D.G."/>
        </authorList>
    </citation>
    <scope>NUCLEOTIDE SEQUENCE [LARGE SCALE GENOMIC DNA]</scope>
    <source>
        <strain evidence="7 8">Ac Nc2</strain>
    </source>
</reference>
<keyword evidence="6" id="KW-0539">Nucleus</keyword>
<dbReference type="Pfam" id="PF14713">
    <property type="entry name" value="DUF4464"/>
    <property type="match status" value="1"/>
</dbReference>
<evidence type="ECO:0000256" key="5">
    <source>
        <dbReference type="ARBA" id="ARBA00022490"/>
    </source>
</evidence>
<dbReference type="InterPro" id="IPR027887">
    <property type="entry name" value="DUF4464"/>
</dbReference>
<dbReference type="Proteomes" id="UP000053237">
    <property type="component" value="Unassembled WGS sequence"/>
</dbReference>
<gene>
    <name evidence="7" type="ORF">BN9_078260</name>
</gene>
<dbReference type="GO" id="GO:0005634">
    <property type="term" value="C:nucleus"/>
    <property type="evidence" value="ECO:0007669"/>
    <property type="project" value="UniProtKB-SubCell"/>
</dbReference>